<evidence type="ECO:0000256" key="1">
    <source>
        <dbReference type="SAM" id="SignalP"/>
    </source>
</evidence>
<name>A0A1I7KNM0_9BURK</name>
<keyword evidence="3" id="KW-1185">Reference proteome</keyword>
<dbReference type="RefSeq" id="WP_093557120.1">
    <property type="nucleotide sequence ID" value="NZ_FPBO01000018.1"/>
</dbReference>
<protein>
    <submittedName>
        <fullName evidence="2">Uncharacterized protein</fullName>
    </submittedName>
</protein>
<sequence length="168" mass="18074">MNRKTIATLAAAALIAPAMPLHAEEGPMKELSLTMSVKSAAGHVLVGVSLHNQSAHAVHVPRALASENELFGKMFEITDAATGEPVEYQGIMVKRGPMTAEDYLTLKPKAKHRNTIDITNSYAFKPGKRTYRLSYEGSYLLDLKKLGQAAGAEVALTAPAVTFTHEAK</sequence>
<dbReference type="Gene3D" id="2.60.40.2970">
    <property type="match status" value="1"/>
</dbReference>
<feature type="chain" id="PRO_5011740172" evidence="1">
    <location>
        <begin position="24"/>
        <end position="168"/>
    </location>
</feature>
<dbReference type="Proteomes" id="UP000199391">
    <property type="component" value="Unassembled WGS sequence"/>
</dbReference>
<evidence type="ECO:0000313" key="3">
    <source>
        <dbReference type="Proteomes" id="UP000199391"/>
    </source>
</evidence>
<dbReference type="AlphaFoldDB" id="A0A1I7KNM0"/>
<gene>
    <name evidence="2" type="ORF">SAMN05216552_101861</name>
</gene>
<proteinExistence type="predicted"/>
<organism evidence="2 3">
    <name type="scientific">Pseudoduganella namucuonensis</name>
    <dbReference type="NCBI Taxonomy" id="1035707"/>
    <lineage>
        <taxon>Bacteria</taxon>
        <taxon>Pseudomonadati</taxon>
        <taxon>Pseudomonadota</taxon>
        <taxon>Betaproteobacteria</taxon>
        <taxon>Burkholderiales</taxon>
        <taxon>Oxalobacteraceae</taxon>
        <taxon>Telluria group</taxon>
        <taxon>Pseudoduganella</taxon>
    </lineage>
</organism>
<reference evidence="3" key="1">
    <citation type="submission" date="2016-10" db="EMBL/GenBank/DDBJ databases">
        <authorList>
            <person name="Varghese N."/>
            <person name="Submissions S."/>
        </authorList>
    </citation>
    <scope>NUCLEOTIDE SEQUENCE [LARGE SCALE GENOMIC DNA]</scope>
    <source>
        <strain evidence="3">CGMCC 1.11014</strain>
    </source>
</reference>
<feature type="signal peptide" evidence="1">
    <location>
        <begin position="1"/>
        <end position="23"/>
    </location>
</feature>
<accession>A0A1I7KNM0</accession>
<dbReference type="EMBL" id="FPBO01000018">
    <property type="protein sequence ID" value="SFU99011.1"/>
    <property type="molecule type" value="Genomic_DNA"/>
</dbReference>
<dbReference type="OrthoDB" id="8775091at2"/>
<evidence type="ECO:0000313" key="2">
    <source>
        <dbReference type="EMBL" id="SFU99011.1"/>
    </source>
</evidence>
<keyword evidence="1" id="KW-0732">Signal</keyword>